<reference evidence="7" key="1">
    <citation type="journal article" date="2019" name="Sci. Rep.">
        <title>Draft genome of Tanacetum cinerariifolium, the natural source of mosquito coil.</title>
        <authorList>
            <person name="Yamashiro T."/>
            <person name="Shiraishi A."/>
            <person name="Satake H."/>
            <person name="Nakayama K."/>
        </authorList>
    </citation>
    <scope>NUCLEOTIDE SEQUENCE</scope>
</reference>
<feature type="compositionally biased region" description="Low complexity" evidence="2">
    <location>
        <begin position="928"/>
        <end position="937"/>
    </location>
</feature>
<feature type="coiled-coil region" evidence="1">
    <location>
        <begin position="704"/>
        <end position="798"/>
    </location>
</feature>
<keyword evidence="1" id="KW-0175">Coiled coil</keyword>
<dbReference type="AlphaFoldDB" id="A0A6L2N8E3"/>
<feature type="domain" description="Retroviral polymerase SH3-like" evidence="6">
    <location>
        <begin position="492"/>
        <end position="537"/>
    </location>
</feature>
<gene>
    <name evidence="7" type="ORF">Tci_053857</name>
</gene>
<dbReference type="Pfam" id="PF22936">
    <property type="entry name" value="Pol_BBD"/>
    <property type="match status" value="1"/>
</dbReference>
<evidence type="ECO:0000256" key="2">
    <source>
        <dbReference type="SAM" id="MobiDB-lite"/>
    </source>
</evidence>
<dbReference type="EMBL" id="BKCJ010008373">
    <property type="protein sequence ID" value="GEU81879.1"/>
    <property type="molecule type" value="Genomic_DNA"/>
</dbReference>
<sequence>MSQDVMLCVMNSTVVLDDVNVKMQSSESCVKCLNLDVELLSKQNVHNDLSKSYSQLEKHCISLELTMQLNQEIFQKDSLSNNQNAFKIPKYFKNKDLKAQLQAKDTTICKLKEHIKSARDNDKEEKVKQDMGEIETINIELEHSAAKLLSENEQHGDSLIAQLNSKSIENVDLKRQIQDKVFVITSLKKDLRELKRKEIVKNAAQLPIATTIAPCMFKIDLDPLALRLLKNREAHIDYLKHTQEQADILRGIVKQDKAKQMLDNALDFACCPDCSLVFGLRMLKTLTRNRSRLMNFVSKFLGTVRFGNDQVVKIIGYGDYQLGNVIISRVYYVEGIGYKLFSVGQFCNTDLEVSFQKNTCFIWNLEGVDLLSGSRDTNLYTISLDDMLKTYLICLLSKASKTKSWLWHRRLSHLNFGTLNKLAKDGLARGIRKIKFQKDHVCSTCAFEKARNPLINPKLRTLIKRNYIFFIWISVAQCVWRALMGKSISCEDLGKLNAKADIGIFVGYTLAKKAFIIYNRRTRKIMETIHVTFNELTSMASEQFSLGPGHQVMTPATSSSGLVPNPIPQQPCNPPNRDDWDRLFQPMFDEYFNFSTIDISQVPVATKPRAVDIADSLVSSSIDQDAPSTKEGINFEESFASVARIEAIRIFVANAANKNMTIFQMDVKTAFLNGELKQEFVNHQPHEIPEIIPFIESKEWFETKNELYKMMEAYTERMNKKREQKALLAAQKEQELREQEQAVQREQELLAQKQAAQEKEEPSQNSDFCQLIGEICGIKVCEEQKQNMEDTMLELLEDCRQKELYCMHNNVENIIESALNSKLLSINLKSQRLDKEKQEVKNIVEQAPKRKTRLTKCLKNFKVLHNESIIPLNNTSRISPVIAITLDLPTKKPEYSLSMADEHLSAILETESDEVIKSSVKNLVPIPSESEVTSNNENECDEPVNDESSPIFTTFSNPLLASDDDFSSSDDKSFSVEDEFSGELAHIDPIPPGNEEGDFNLEEEIRLFEDMFDSQIEEINLFLATDDLMPPGIENDDYDSKGDIHFLKELLSNDTLSLPENESFNFDHHDDPSFPRPPPKPPDVEVFFDFKPDTGVLTTKVVKGISKHYVLMPKILPSQPALCPNIDPLLPFSSRNEDKVFKLDQGLKMDDYKFVRDQGSEWKLKDAPQV</sequence>
<organism evidence="7">
    <name type="scientific">Tanacetum cinerariifolium</name>
    <name type="common">Dalmatian daisy</name>
    <name type="synonym">Chrysanthemum cinerariifolium</name>
    <dbReference type="NCBI Taxonomy" id="118510"/>
    <lineage>
        <taxon>Eukaryota</taxon>
        <taxon>Viridiplantae</taxon>
        <taxon>Streptophyta</taxon>
        <taxon>Embryophyta</taxon>
        <taxon>Tracheophyta</taxon>
        <taxon>Spermatophyta</taxon>
        <taxon>Magnoliopsida</taxon>
        <taxon>eudicotyledons</taxon>
        <taxon>Gunneridae</taxon>
        <taxon>Pentapetalae</taxon>
        <taxon>asterids</taxon>
        <taxon>campanulids</taxon>
        <taxon>Asterales</taxon>
        <taxon>Asteraceae</taxon>
        <taxon>Asteroideae</taxon>
        <taxon>Anthemideae</taxon>
        <taxon>Anthemidinae</taxon>
        <taxon>Tanacetum</taxon>
    </lineage>
</organism>
<feature type="domain" description="Retrovirus-related Pol polyprotein from transposon TNT 1-94-like beta-barrel" evidence="5">
    <location>
        <begin position="286"/>
        <end position="348"/>
    </location>
</feature>
<evidence type="ECO:0000259" key="3">
    <source>
        <dbReference type="Pfam" id="PF07727"/>
    </source>
</evidence>
<accession>A0A6L2N8E3</accession>
<protein>
    <submittedName>
        <fullName evidence="7">Integrase, catalytic region, zinc finger, CCHC-type, peptidase aspartic, catalytic</fullName>
    </submittedName>
</protein>
<comment type="caution">
    <text evidence="7">The sequence shown here is derived from an EMBL/GenBank/DDBJ whole genome shotgun (WGS) entry which is preliminary data.</text>
</comment>
<dbReference type="InterPro" id="IPR057670">
    <property type="entry name" value="SH3_retrovirus"/>
</dbReference>
<evidence type="ECO:0000256" key="1">
    <source>
        <dbReference type="SAM" id="Coils"/>
    </source>
</evidence>
<dbReference type="InterPro" id="IPR025724">
    <property type="entry name" value="GAG-pre-integrase_dom"/>
</dbReference>
<name>A0A6L2N8E3_TANCI</name>
<dbReference type="Pfam" id="PF07727">
    <property type="entry name" value="RVT_2"/>
    <property type="match status" value="1"/>
</dbReference>
<evidence type="ECO:0000259" key="5">
    <source>
        <dbReference type="Pfam" id="PF22936"/>
    </source>
</evidence>
<dbReference type="Pfam" id="PF13976">
    <property type="entry name" value="gag_pre-integrs"/>
    <property type="match status" value="1"/>
</dbReference>
<feature type="region of interest" description="Disordered" evidence="2">
    <location>
        <begin position="928"/>
        <end position="953"/>
    </location>
</feature>
<evidence type="ECO:0000259" key="4">
    <source>
        <dbReference type="Pfam" id="PF13976"/>
    </source>
</evidence>
<feature type="domain" description="GAG-pre-integrase" evidence="4">
    <location>
        <begin position="378"/>
        <end position="449"/>
    </location>
</feature>
<dbReference type="InterPro" id="IPR013103">
    <property type="entry name" value="RVT_2"/>
</dbReference>
<feature type="domain" description="Reverse transcriptase Ty1/copia-type" evidence="3">
    <location>
        <begin position="631"/>
        <end position="686"/>
    </location>
</feature>
<evidence type="ECO:0000313" key="7">
    <source>
        <dbReference type="EMBL" id="GEU81879.1"/>
    </source>
</evidence>
<proteinExistence type="predicted"/>
<dbReference type="Pfam" id="PF25597">
    <property type="entry name" value="SH3_retrovirus"/>
    <property type="match status" value="1"/>
</dbReference>
<dbReference type="InterPro" id="IPR054722">
    <property type="entry name" value="PolX-like_BBD"/>
</dbReference>
<feature type="region of interest" description="Disordered" evidence="2">
    <location>
        <begin position="1061"/>
        <end position="1080"/>
    </location>
</feature>
<evidence type="ECO:0000259" key="6">
    <source>
        <dbReference type="Pfam" id="PF25597"/>
    </source>
</evidence>